<organism evidence="2 3">
    <name type="scientific">Phaeosphaeria nodorum (strain SN15 / ATCC MYA-4574 / FGSC 10173)</name>
    <name type="common">Glume blotch fungus</name>
    <name type="synonym">Parastagonospora nodorum</name>
    <dbReference type="NCBI Taxonomy" id="321614"/>
    <lineage>
        <taxon>Eukaryota</taxon>
        <taxon>Fungi</taxon>
        <taxon>Dikarya</taxon>
        <taxon>Ascomycota</taxon>
        <taxon>Pezizomycotina</taxon>
        <taxon>Dothideomycetes</taxon>
        <taxon>Pleosporomycetidae</taxon>
        <taxon>Pleosporales</taxon>
        <taxon>Pleosporineae</taxon>
        <taxon>Phaeosphaeriaceae</taxon>
        <taxon>Parastagonospora</taxon>
    </lineage>
</organism>
<accession>A0A7U2F0J3</accession>
<keyword evidence="3" id="KW-1185">Reference proteome</keyword>
<evidence type="ECO:0000313" key="2">
    <source>
        <dbReference type="EMBL" id="QRC96261.1"/>
    </source>
</evidence>
<dbReference type="VEuPathDB" id="FungiDB:JI435_408550"/>
<sequence length="59" mass="6377">MARTCLYILASLHALVSKTTSAASKSLLSLPTTEVVASSHGLAPYSNLGRLHKELLQYY</sequence>
<name>A0A7U2F0J3_PHANO</name>
<protein>
    <submittedName>
        <fullName evidence="2">Uncharacterized protein</fullName>
    </submittedName>
</protein>
<dbReference type="AlphaFoldDB" id="A0A7U2F0J3"/>
<feature type="chain" id="PRO_5031259999" evidence="1">
    <location>
        <begin position="22"/>
        <end position="59"/>
    </location>
</feature>
<reference evidence="3" key="1">
    <citation type="journal article" date="2021" name="BMC Genomics">
        <title>Chromosome-level genome assembly and manually-curated proteome of model necrotroph Parastagonospora nodorum Sn15 reveals a genome-wide trove of candidate effector homologs, and redundancy of virulence-related functions within an accessory chromosome.</title>
        <authorList>
            <person name="Bertazzoni S."/>
            <person name="Jones D.A.B."/>
            <person name="Phan H.T."/>
            <person name="Tan K.-C."/>
            <person name="Hane J.K."/>
        </authorList>
    </citation>
    <scope>NUCLEOTIDE SEQUENCE [LARGE SCALE GENOMIC DNA]</scope>
    <source>
        <strain evidence="3">SN15 / ATCC MYA-4574 / FGSC 10173)</strain>
    </source>
</reference>
<feature type="signal peptide" evidence="1">
    <location>
        <begin position="1"/>
        <end position="21"/>
    </location>
</feature>
<proteinExistence type="predicted"/>
<evidence type="ECO:0000256" key="1">
    <source>
        <dbReference type="SAM" id="SignalP"/>
    </source>
</evidence>
<dbReference type="Proteomes" id="UP000663193">
    <property type="component" value="Chromosome 6"/>
</dbReference>
<dbReference type="EMBL" id="CP069028">
    <property type="protein sequence ID" value="QRC96261.1"/>
    <property type="molecule type" value="Genomic_DNA"/>
</dbReference>
<keyword evidence="1" id="KW-0732">Signal</keyword>
<gene>
    <name evidence="2" type="ORF">JI435_408550</name>
</gene>
<evidence type="ECO:0000313" key="3">
    <source>
        <dbReference type="Proteomes" id="UP000663193"/>
    </source>
</evidence>